<gene>
    <name evidence="2" type="ORF">GCM10023086_67690</name>
</gene>
<evidence type="ECO:0000256" key="1">
    <source>
        <dbReference type="SAM" id="MobiDB-lite"/>
    </source>
</evidence>
<accession>A0ABP8H707</accession>
<evidence type="ECO:0000313" key="3">
    <source>
        <dbReference type="Proteomes" id="UP001501115"/>
    </source>
</evidence>
<comment type="caution">
    <text evidence="2">The sequence shown here is derived from an EMBL/GenBank/DDBJ whole genome shotgun (WGS) entry which is preliminary data.</text>
</comment>
<sequence length="165" mass="18406">MDFAHACPDITVARRPARRDTAEAVVGAVTRSRQFHPVGYGWHIPGRHFRTTHARLRTLTLADDLTITRMGYGAMQLAGPGVFGPPKDRRRDGQGGVITSLDPTDLQAQEHRRRRTDPARQLDRGTRCHRPVTPSDQGLVGRWPALLVRLARASTVAGLHRDHEM</sequence>
<name>A0ABP8H707_9ACTN</name>
<dbReference type="Proteomes" id="UP001501115">
    <property type="component" value="Unassembled WGS sequence"/>
</dbReference>
<proteinExistence type="predicted"/>
<feature type="compositionally biased region" description="Basic and acidic residues" evidence="1">
    <location>
        <begin position="116"/>
        <end position="126"/>
    </location>
</feature>
<feature type="region of interest" description="Disordered" evidence="1">
    <location>
        <begin position="80"/>
        <end position="136"/>
    </location>
</feature>
<organism evidence="2 3">
    <name type="scientific">Streptomyces venetus</name>
    <dbReference type="NCBI Taxonomy" id="1701086"/>
    <lineage>
        <taxon>Bacteria</taxon>
        <taxon>Bacillati</taxon>
        <taxon>Actinomycetota</taxon>
        <taxon>Actinomycetes</taxon>
        <taxon>Kitasatosporales</taxon>
        <taxon>Streptomycetaceae</taxon>
        <taxon>Streptomyces</taxon>
    </lineage>
</organism>
<evidence type="ECO:0000313" key="2">
    <source>
        <dbReference type="EMBL" id="GAA4335287.1"/>
    </source>
</evidence>
<dbReference type="EMBL" id="BAABET010000013">
    <property type="protein sequence ID" value="GAA4335287.1"/>
    <property type="molecule type" value="Genomic_DNA"/>
</dbReference>
<evidence type="ECO:0008006" key="4">
    <source>
        <dbReference type="Google" id="ProtNLM"/>
    </source>
</evidence>
<reference evidence="3" key="1">
    <citation type="journal article" date="2019" name="Int. J. Syst. Evol. Microbiol.">
        <title>The Global Catalogue of Microorganisms (GCM) 10K type strain sequencing project: providing services to taxonomists for standard genome sequencing and annotation.</title>
        <authorList>
            <consortium name="The Broad Institute Genomics Platform"/>
            <consortium name="The Broad Institute Genome Sequencing Center for Infectious Disease"/>
            <person name="Wu L."/>
            <person name="Ma J."/>
        </authorList>
    </citation>
    <scope>NUCLEOTIDE SEQUENCE [LARGE SCALE GENOMIC DNA]</scope>
    <source>
        <strain evidence="3">JCM 31290</strain>
    </source>
</reference>
<keyword evidence="3" id="KW-1185">Reference proteome</keyword>
<protein>
    <recommendedName>
        <fullName evidence="4">UmuC domain-containing protein</fullName>
    </recommendedName>
</protein>